<dbReference type="OrthoDB" id="5037593at2759"/>
<feature type="compositionally biased region" description="Low complexity" evidence="2">
    <location>
        <begin position="195"/>
        <end position="212"/>
    </location>
</feature>
<keyword evidence="4" id="KW-1185">Reference proteome</keyword>
<feature type="coiled-coil region" evidence="1">
    <location>
        <begin position="393"/>
        <end position="427"/>
    </location>
</feature>
<accession>A0A8H4X115</accession>
<feature type="coiled-coil region" evidence="1">
    <location>
        <begin position="303"/>
        <end position="330"/>
    </location>
</feature>
<evidence type="ECO:0000256" key="1">
    <source>
        <dbReference type="SAM" id="Coils"/>
    </source>
</evidence>
<name>A0A8H4X115_9HYPO</name>
<protein>
    <submittedName>
        <fullName evidence="3">Uncharacterized protein</fullName>
    </submittedName>
</protein>
<dbReference type="AlphaFoldDB" id="A0A8H4X115"/>
<reference evidence="3" key="2">
    <citation type="submission" date="2020-05" db="EMBL/GenBank/DDBJ databases">
        <authorList>
            <person name="Kim H.-S."/>
            <person name="Proctor R.H."/>
            <person name="Brown D.W."/>
        </authorList>
    </citation>
    <scope>NUCLEOTIDE SEQUENCE</scope>
    <source>
        <strain evidence="3">NRRL 45417</strain>
    </source>
</reference>
<dbReference type="EMBL" id="JABFAI010000060">
    <property type="protein sequence ID" value="KAF4957932.1"/>
    <property type="molecule type" value="Genomic_DNA"/>
</dbReference>
<feature type="region of interest" description="Disordered" evidence="2">
    <location>
        <begin position="195"/>
        <end position="238"/>
    </location>
</feature>
<comment type="caution">
    <text evidence="3">The sequence shown here is derived from an EMBL/GenBank/DDBJ whole genome shotgun (WGS) entry which is preliminary data.</text>
</comment>
<proteinExistence type="predicted"/>
<evidence type="ECO:0000256" key="2">
    <source>
        <dbReference type="SAM" id="MobiDB-lite"/>
    </source>
</evidence>
<gene>
    <name evidence="3" type="ORF">FGADI_2761</name>
</gene>
<evidence type="ECO:0000313" key="4">
    <source>
        <dbReference type="Proteomes" id="UP000604273"/>
    </source>
</evidence>
<evidence type="ECO:0000313" key="3">
    <source>
        <dbReference type="EMBL" id="KAF4957932.1"/>
    </source>
</evidence>
<dbReference type="Proteomes" id="UP000604273">
    <property type="component" value="Unassembled WGS sequence"/>
</dbReference>
<keyword evidence="1" id="KW-0175">Coiled coil</keyword>
<reference evidence="3" key="1">
    <citation type="journal article" date="2020" name="BMC Genomics">
        <title>Correction to: Identification and distribution of gene clusters required for synthesis of sphingolipid metabolism inhibitors in diverse species of the filamentous fungus Fusarium.</title>
        <authorList>
            <person name="Kim H.S."/>
            <person name="Lohmar J.M."/>
            <person name="Busman M."/>
            <person name="Brown D.W."/>
            <person name="Naumann T.A."/>
            <person name="Divon H.H."/>
            <person name="Lysoe E."/>
            <person name="Uhlig S."/>
            <person name="Proctor R.H."/>
        </authorList>
    </citation>
    <scope>NUCLEOTIDE SEQUENCE</scope>
    <source>
        <strain evidence="3">NRRL 45417</strain>
    </source>
</reference>
<sequence length="478" mass="54524">MSSLRTQNRGTEAAADFNFLLSLLRDAYPPKRQIFNSSNVNAKPFGFTHDDFVAPLYHNKTRQWSVICVCSQQHSKENRGRPIFKVQHYDPDPRQDKGRHVEVGDRIRSWAEGVYGRGVDLKYTRVVSLVTETLLLKINKVQEGPTVSHQNETGIYVAMGALDFNARRSIQSKDKFWSGDPVATIKGALQVTQTRYTTPGGTPGRRGSSISSAVNGAEGKTPTKTPKDDTRNGWTRPSYDRQDIFRTRTPMPGNPKHRCVDSADRMAFDVKERLEAASGFISDLKLPSVTALQEEVGNRHKERSEHSKVIEKKKEMLEKCQNERESQTKQHSIIDTEFTTLGAGIAADEKAANEELAEIPPPTRKFNFPMPNTLQDMYRAHFEANIEPQRLRYQELGNRKRKASEMLQLAEQACTKREEEVEQAKDKMRGVEEGLKTACMRREFVAMNERHLEDHRAFLLRFEGDDWEKKLDKSRGKV</sequence>
<organism evidence="3 4">
    <name type="scientific">Fusarium gaditjirri</name>
    <dbReference type="NCBI Taxonomy" id="282569"/>
    <lineage>
        <taxon>Eukaryota</taxon>
        <taxon>Fungi</taxon>
        <taxon>Dikarya</taxon>
        <taxon>Ascomycota</taxon>
        <taxon>Pezizomycotina</taxon>
        <taxon>Sordariomycetes</taxon>
        <taxon>Hypocreomycetidae</taxon>
        <taxon>Hypocreales</taxon>
        <taxon>Nectriaceae</taxon>
        <taxon>Fusarium</taxon>
        <taxon>Fusarium nisikadoi species complex</taxon>
    </lineage>
</organism>